<feature type="transmembrane region" description="Helical" evidence="8">
    <location>
        <begin position="432"/>
        <end position="453"/>
    </location>
</feature>
<keyword evidence="2 8" id="KW-0812">Transmembrane</keyword>
<dbReference type="Pfam" id="PF10261">
    <property type="entry name" value="FIT"/>
    <property type="match status" value="1"/>
</dbReference>
<evidence type="ECO:0000313" key="9">
    <source>
        <dbReference type="EMBL" id="KAJ6215611.1"/>
    </source>
</evidence>
<feature type="transmembrane region" description="Helical" evidence="8">
    <location>
        <begin position="62"/>
        <end position="82"/>
    </location>
</feature>
<keyword evidence="10" id="KW-1185">Reference proteome</keyword>
<name>A0A9Q0LYP2_BLOTA</name>
<gene>
    <name evidence="9" type="ORF">RDWZM_010111</name>
</gene>
<accession>A0A9Q0LYP2</accession>
<feature type="transmembrane region" description="Helical" evidence="8">
    <location>
        <begin position="120"/>
        <end position="141"/>
    </location>
</feature>
<feature type="transmembrane region" description="Helical" evidence="8">
    <location>
        <begin position="402"/>
        <end position="426"/>
    </location>
</feature>
<dbReference type="AlphaFoldDB" id="A0A9Q0LYP2"/>
<evidence type="ECO:0000256" key="4">
    <source>
        <dbReference type="ARBA" id="ARBA00022824"/>
    </source>
</evidence>
<keyword evidence="7 8" id="KW-0472">Membrane</keyword>
<evidence type="ECO:0000256" key="8">
    <source>
        <dbReference type="SAM" id="Phobius"/>
    </source>
</evidence>
<sequence length="468" mass="53438">MSKRTNTSRTKFGSMLKFSNTSVTSARASRARNSIDLTGDSSSSSNGLIGKRKRFFNSSTELYHILALMLMSFCRQVTNVAYVRRRLLAYSSIVFIGGFLHDFAPTLVRAFIIQISRSHLFNWLFVKYGWAWNVTLLLPLITLSSHALQSLSEIELDAVEKSIEQYHERRLKQLLIIQQQQQSNHVQHRTSISTNNLQPNPKVISLQAISSMSPTRMIEQYQKQILDSDPSMNKCRTNFLRHIIETLKIVFNVRDIARLIVCTLFYMASIACFGSIGKLTSSKTMNKSLNDKVGHAVATQTIQMGIDPSTTTTTGMDISGHIFILIFSNLIFFEECNIMSGWEPLVDRLFDLSREYMYLEMDSLFGPLSSTLSSGGGGEWTSTRSLVFGWKRLNDYSYKLRIIFALCTILTILWDFMILQTAFFYHSLIEKLIAMIWAFACWFIVYRIVFPLLSLDVKRPLPIGSNEN</sequence>
<keyword evidence="5 8" id="KW-1133">Transmembrane helix</keyword>
<dbReference type="EMBL" id="JAPWDV010000004">
    <property type="protein sequence ID" value="KAJ6215611.1"/>
    <property type="molecule type" value="Genomic_DNA"/>
</dbReference>
<evidence type="ECO:0000256" key="5">
    <source>
        <dbReference type="ARBA" id="ARBA00022989"/>
    </source>
</evidence>
<dbReference type="OMA" id="LYHHRMA"/>
<dbReference type="GO" id="GO:0008654">
    <property type="term" value="P:phospholipid biosynthetic process"/>
    <property type="evidence" value="ECO:0007669"/>
    <property type="project" value="TreeGrafter"/>
</dbReference>
<protein>
    <submittedName>
        <fullName evidence="9">Uncharacterized protein</fullName>
    </submittedName>
</protein>
<dbReference type="PANTHER" id="PTHR23129:SF0">
    <property type="entry name" value="ACYL-COENZYME A DIPHOSPHATASE FITM2"/>
    <property type="match status" value="1"/>
</dbReference>
<dbReference type="GO" id="GO:0010945">
    <property type="term" value="F:coenzyme A diphosphatase activity"/>
    <property type="evidence" value="ECO:0007669"/>
    <property type="project" value="InterPro"/>
</dbReference>
<keyword evidence="4" id="KW-0256">Endoplasmic reticulum</keyword>
<dbReference type="InterPro" id="IPR019388">
    <property type="entry name" value="FIT"/>
</dbReference>
<evidence type="ECO:0000256" key="3">
    <source>
        <dbReference type="ARBA" id="ARBA00022801"/>
    </source>
</evidence>
<feature type="transmembrane region" description="Helical" evidence="8">
    <location>
        <begin position="88"/>
        <end position="108"/>
    </location>
</feature>
<evidence type="ECO:0000256" key="7">
    <source>
        <dbReference type="ARBA" id="ARBA00023136"/>
    </source>
</evidence>
<feature type="transmembrane region" description="Helical" evidence="8">
    <location>
        <begin position="256"/>
        <end position="277"/>
    </location>
</feature>
<dbReference type="OrthoDB" id="5579088at2759"/>
<evidence type="ECO:0000256" key="1">
    <source>
        <dbReference type="ARBA" id="ARBA00004477"/>
    </source>
</evidence>
<comment type="subcellular location">
    <subcellularLocation>
        <location evidence="1">Endoplasmic reticulum membrane</location>
        <topology evidence="1">Multi-pass membrane protein</topology>
    </subcellularLocation>
</comment>
<reference evidence="9" key="1">
    <citation type="submission" date="2022-12" db="EMBL/GenBank/DDBJ databases">
        <title>Genome assemblies of Blomia tropicalis.</title>
        <authorList>
            <person name="Cui Y."/>
        </authorList>
    </citation>
    <scope>NUCLEOTIDE SEQUENCE</scope>
    <source>
        <tissue evidence="9">Adult mites</tissue>
    </source>
</reference>
<comment type="caution">
    <text evidence="9">The sequence shown here is derived from an EMBL/GenBank/DDBJ whole genome shotgun (WGS) entry which is preliminary data.</text>
</comment>
<dbReference type="PANTHER" id="PTHR23129">
    <property type="entry name" value="ACYL-COENZYME A DIPHOSPHATASE FITM2"/>
    <property type="match status" value="1"/>
</dbReference>
<proteinExistence type="predicted"/>
<dbReference type="GO" id="GO:0019915">
    <property type="term" value="P:lipid storage"/>
    <property type="evidence" value="ECO:0007669"/>
    <property type="project" value="InterPro"/>
</dbReference>
<keyword evidence="6" id="KW-0443">Lipid metabolism</keyword>
<dbReference type="GO" id="GO:0005789">
    <property type="term" value="C:endoplasmic reticulum membrane"/>
    <property type="evidence" value="ECO:0007669"/>
    <property type="project" value="UniProtKB-SubCell"/>
</dbReference>
<evidence type="ECO:0000256" key="2">
    <source>
        <dbReference type="ARBA" id="ARBA00022692"/>
    </source>
</evidence>
<dbReference type="Proteomes" id="UP001142055">
    <property type="component" value="Chromosome 4"/>
</dbReference>
<evidence type="ECO:0000313" key="10">
    <source>
        <dbReference type="Proteomes" id="UP001142055"/>
    </source>
</evidence>
<organism evidence="9 10">
    <name type="scientific">Blomia tropicalis</name>
    <name type="common">Mite</name>
    <dbReference type="NCBI Taxonomy" id="40697"/>
    <lineage>
        <taxon>Eukaryota</taxon>
        <taxon>Metazoa</taxon>
        <taxon>Ecdysozoa</taxon>
        <taxon>Arthropoda</taxon>
        <taxon>Chelicerata</taxon>
        <taxon>Arachnida</taxon>
        <taxon>Acari</taxon>
        <taxon>Acariformes</taxon>
        <taxon>Sarcoptiformes</taxon>
        <taxon>Astigmata</taxon>
        <taxon>Glycyphagoidea</taxon>
        <taxon>Echimyopodidae</taxon>
        <taxon>Blomia</taxon>
    </lineage>
</organism>
<keyword evidence="3" id="KW-0378">Hydrolase</keyword>
<evidence type="ECO:0000256" key="6">
    <source>
        <dbReference type="ARBA" id="ARBA00023098"/>
    </source>
</evidence>
<dbReference type="GO" id="GO:0034389">
    <property type="term" value="P:lipid droplet organization"/>
    <property type="evidence" value="ECO:0007669"/>
    <property type="project" value="TreeGrafter"/>
</dbReference>